<dbReference type="STRING" id="68214.AVL59_12375"/>
<dbReference type="RefSeq" id="WP_067302804.1">
    <property type="nucleotide sequence ID" value="NZ_CP016279.1"/>
</dbReference>
<dbReference type="Pfam" id="PF13377">
    <property type="entry name" value="Peripla_BP_3"/>
    <property type="match status" value="1"/>
</dbReference>
<protein>
    <recommendedName>
        <fullName evidence="5">Transcriptional regulator LacI/GalR-like sensor domain-containing protein</fullName>
    </recommendedName>
</protein>
<evidence type="ECO:0000256" key="1">
    <source>
        <dbReference type="ARBA" id="ARBA00023015"/>
    </source>
</evidence>
<dbReference type="AlphaFoldDB" id="A0A1B1AUQ0"/>
<keyword evidence="3" id="KW-0804">Transcription</keyword>
<proteinExistence type="predicted"/>
<keyword evidence="1" id="KW-0805">Transcription regulation</keyword>
<evidence type="ECO:0000256" key="3">
    <source>
        <dbReference type="ARBA" id="ARBA00023163"/>
    </source>
</evidence>
<dbReference type="Proteomes" id="UP001519309">
    <property type="component" value="Unassembled WGS sequence"/>
</dbReference>
<evidence type="ECO:0000313" key="8">
    <source>
        <dbReference type="Proteomes" id="UP000092659"/>
    </source>
</evidence>
<dbReference type="Proteomes" id="UP000092659">
    <property type="component" value="Chromosome"/>
</dbReference>
<keyword evidence="2" id="KW-0238">DNA-binding</keyword>
<accession>A0A1B1AUQ0</accession>
<evidence type="ECO:0000313" key="6">
    <source>
        <dbReference type="EMBL" id="ANP50309.1"/>
    </source>
</evidence>
<dbReference type="EMBL" id="JAGGLP010000002">
    <property type="protein sequence ID" value="MBP2048019.1"/>
    <property type="molecule type" value="Genomic_DNA"/>
</dbReference>
<dbReference type="GO" id="GO:0003700">
    <property type="term" value="F:DNA-binding transcription factor activity"/>
    <property type="evidence" value="ECO:0007669"/>
    <property type="project" value="TreeGrafter"/>
</dbReference>
<evidence type="ECO:0000256" key="4">
    <source>
        <dbReference type="SAM" id="MobiDB-lite"/>
    </source>
</evidence>
<dbReference type="SUPFAM" id="SSF53822">
    <property type="entry name" value="Periplasmic binding protein-like I"/>
    <property type="match status" value="1"/>
</dbReference>
<dbReference type="OrthoDB" id="3226810at2"/>
<name>A0A1B1AUQ0_9ACTN</name>
<keyword evidence="9" id="KW-1185">Reference proteome</keyword>
<evidence type="ECO:0000259" key="5">
    <source>
        <dbReference type="Pfam" id="PF13377"/>
    </source>
</evidence>
<reference evidence="7 9" key="2">
    <citation type="submission" date="2021-03" db="EMBL/GenBank/DDBJ databases">
        <title>Genomic Encyclopedia of Type Strains, Phase IV (KMG-IV): sequencing the most valuable type-strain genomes for metagenomic binning, comparative biology and taxonomic classification.</title>
        <authorList>
            <person name="Goeker M."/>
        </authorList>
    </citation>
    <scope>NUCLEOTIDE SEQUENCE [LARGE SCALE GENOMIC DNA]</scope>
    <source>
        <strain evidence="7 9">DSM 40499</strain>
    </source>
</reference>
<evidence type="ECO:0000313" key="7">
    <source>
        <dbReference type="EMBL" id="MBP2048019.1"/>
    </source>
</evidence>
<dbReference type="InterPro" id="IPR028082">
    <property type="entry name" value="Peripla_BP_I"/>
</dbReference>
<evidence type="ECO:0000256" key="2">
    <source>
        <dbReference type="ARBA" id="ARBA00023125"/>
    </source>
</evidence>
<dbReference type="InterPro" id="IPR046335">
    <property type="entry name" value="LacI/GalR-like_sensor"/>
</dbReference>
<dbReference type="Gene3D" id="3.40.50.2300">
    <property type="match status" value="1"/>
</dbReference>
<sequence length="134" mass="13983">MAKRARPGTGPGASTARDVAARRSPGDGGLPGAGRHPLAATDRIASGVMRAPREAGRRIPDDAAVAACDDIPVARDVRPALTTVHVPREEPGRAAVRLALRRAAPPDSRHLVLGTRVVLRDSTRSEVNGLPRTA</sequence>
<feature type="domain" description="Transcriptional regulator LacI/GalR-like sensor" evidence="5">
    <location>
        <begin position="38"/>
        <end position="123"/>
    </location>
</feature>
<dbReference type="PANTHER" id="PTHR30146:SF109">
    <property type="entry name" value="HTH-TYPE TRANSCRIPTIONAL REGULATOR GALS"/>
    <property type="match status" value="1"/>
</dbReference>
<gene>
    <name evidence="6" type="ORF">AVL59_12375</name>
    <name evidence="7" type="ORF">J2Z21_000943</name>
</gene>
<dbReference type="GO" id="GO:0000976">
    <property type="term" value="F:transcription cis-regulatory region binding"/>
    <property type="evidence" value="ECO:0007669"/>
    <property type="project" value="TreeGrafter"/>
</dbReference>
<feature type="region of interest" description="Disordered" evidence="4">
    <location>
        <begin position="1"/>
        <end position="41"/>
    </location>
</feature>
<organism evidence="6 8">
    <name type="scientific">Streptomyces griseochromogenes</name>
    <dbReference type="NCBI Taxonomy" id="68214"/>
    <lineage>
        <taxon>Bacteria</taxon>
        <taxon>Bacillati</taxon>
        <taxon>Actinomycetota</taxon>
        <taxon>Actinomycetes</taxon>
        <taxon>Kitasatosporales</taxon>
        <taxon>Streptomycetaceae</taxon>
        <taxon>Streptomyces</taxon>
    </lineage>
</organism>
<dbReference type="KEGG" id="sgs:AVL59_12375"/>
<reference evidence="6 8" key="1">
    <citation type="submission" date="2016-06" db="EMBL/GenBank/DDBJ databases">
        <title>Complete genome sequence of Streptomyces griseochromogenes ATCC 14511, the Blasticidin S producer.</title>
        <authorList>
            <person name="Wu L."/>
        </authorList>
    </citation>
    <scope>NUCLEOTIDE SEQUENCE [LARGE SCALE GENOMIC DNA]</scope>
    <source>
        <strain evidence="6 8">ATCC 14511</strain>
    </source>
</reference>
<dbReference type="EMBL" id="CP016279">
    <property type="protein sequence ID" value="ANP50309.1"/>
    <property type="molecule type" value="Genomic_DNA"/>
</dbReference>
<dbReference type="PANTHER" id="PTHR30146">
    <property type="entry name" value="LACI-RELATED TRANSCRIPTIONAL REPRESSOR"/>
    <property type="match status" value="1"/>
</dbReference>
<evidence type="ECO:0000313" key="9">
    <source>
        <dbReference type="Proteomes" id="UP001519309"/>
    </source>
</evidence>